<keyword evidence="11" id="KW-1185">Reference proteome</keyword>
<dbReference type="EMBL" id="CAWUFR010000233">
    <property type="protein sequence ID" value="CAK6973604.1"/>
    <property type="molecule type" value="Genomic_DNA"/>
</dbReference>
<keyword evidence="5" id="KW-0804">Transcription</keyword>
<dbReference type="InterPro" id="IPR057520">
    <property type="entry name" value="GRHL1/CP2_C"/>
</dbReference>
<dbReference type="GO" id="GO:0005634">
    <property type="term" value="C:nucleus"/>
    <property type="evidence" value="ECO:0007669"/>
    <property type="project" value="UniProtKB-SubCell"/>
</dbReference>
<organism evidence="10 11">
    <name type="scientific">Scomber scombrus</name>
    <name type="common">Atlantic mackerel</name>
    <name type="synonym">Scomber vernalis</name>
    <dbReference type="NCBI Taxonomy" id="13677"/>
    <lineage>
        <taxon>Eukaryota</taxon>
        <taxon>Metazoa</taxon>
        <taxon>Chordata</taxon>
        <taxon>Craniata</taxon>
        <taxon>Vertebrata</taxon>
        <taxon>Euteleostomi</taxon>
        <taxon>Actinopterygii</taxon>
        <taxon>Neopterygii</taxon>
        <taxon>Teleostei</taxon>
        <taxon>Neoteleostei</taxon>
        <taxon>Acanthomorphata</taxon>
        <taxon>Pelagiaria</taxon>
        <taxon>Scombriformes</taxon>
        <taxon>Scombridae</taxon>
        <taxon>Scomber</taxon>
    </lineage>
</organism>
<feature type="region of interest" description="Disordered" evidence="8">
    <location>
        <begin position="255"/>
        <end position="281"/>
    </location>
</feature>
<sequence length="506" mass="58325">MPSARLKRKSFNVVNNRRCFSLLGFFWERETEKERRSETGFNQEEVDQKKEKKREALAPFLKNEEAKLMAENGAKRTPFQYILCAATSPAVKQQEETLTYLNQGQSYEIRMLNRKLVEYTDISSKYVKSIVRVVFHDRRLQYMEHQQLEGWRWNRPGDRILDIDIPLSMGILEPRSHPMHLNTIEFIWDPVKNASVFLQVNCISTEFTPRKHGGEKGVPFRIQVDSFTANEHGEYMEHVHSSSCQVKVFKPKGADRKLKTDREKIDKKSLQDKEKYQQSHETTLLKECSPWPDALNLTSHSSSSSTPSPVYHSSPTSCTFADGNCSPNQQGELLMPGCSDQLLPSTSPQDTQQWLQRHRFSPFSRLFTSFSGADILRMSREDLIQICGPADGIRLFNTMKGRYIQPRLTIYVCQQQARNQPLIKPGGVDIYHALYLEELTLLDLSEKIAALYSISPQQITHIYRQKPSGIHVLVSDEMVQNFREETNFTISTIRGENADGFHIVLK</sequence>
<dbReference type="SUPFAM" id="SSF47769">
    <property type="entry name" value="SAM/Pointed domain"/>
    <property type="match status" value="1"/>
</dbReference>
<evidence type="ECO:0000313" key="10">
    <source>
        <dbReference type="EMBL" id="CAK6973604.1"/>
    </source>
</evidence>
<dbReference type="Gene3D" id="1.10.150.50">
    <property type="entry name" value="Transcription Factor, Ets-1"/>
    <property type="match status" value="1"/>
</dbReference>
<dbReference type="Pfam" id="PF04516">
    <property type="entry name" value="CP2"/>
    <property type="match status" value="1"/>
</dbReference>
<dbReference type="PANTHER" id="PTHR11037">
    <property type="entry name" value="TRANSCRIPTION FACTOR CP2"/>
    <property type="match status" value="1"/>
</dbReference>
<evidence type="ECO:0000256" key="7">
    <source>
        <dbReference type="PROSITE-ProRule" id="PRU01313"/>
    </source>
</evidence>
<feature type="compositionally biased region" description="Basic and acidic residues" evidence="8">
    <location>
        <begin position="255"/>
        <end position="278"/>
    </location>
</feature>
<dbReference type="Pfam" id="PF18016">
    <property type="entry name" value="SAM_3"/>
    <property type="match status" value="1"/>
</dbReference>
<name>A0AAV1PRU7_SCOSC</name>
<evidence type="ECO:0000256" key="8">
    <source>
        <dbReference type="SAM" id="MobiDB-lite"/>
    </source>
</evidence>
<dbReference type="GO" id="GO:0001228">
    <property type="term" value="F:DNA-binding transcription activator activity, RNA polymerase II-specific"/>
    <property type="evidence" value="ECO:0007669"/>
    <property type="project" value="TreeGrafter"/>
</dbReference>
<evidence type="ECO:0000256" key="5">
    <source>
        <dbReference type="ARBA" id="ARBA00023163"/>
    </source>
</evidence>
<evidence type="ECO:0000313" key="11">
    <source>
        <dbReference type="Proteomes" id="UP001314229"/>
    </source>
</evidence>
<keyword evidence="4 7" id="KW-0238">DNA-binding</keyword>
<protein>
    <submittedName>
        <fullName evidence="10">Transcription factor CP2-like protein 1 isoform X2</fullName>
    </submittedName>
</protein>
<gene>
    <name evidence="10" type="ORF">FSCOSCO3_A009454</name>
</gene>
<dbReference type="PANTHER" id="PTHR11037:SF18">
    <property type="entry name" value="TRANSCRIPTION FACTOR CP2-LIKE PROTEIN 1"/>
    <property type="match status" value="1"/>
</dbReference>
<dbReference type="CDD" id="cd09537">
    <property type="entry name" value="SAM_CP2-like"/>
    <property type="match status" value="1"/>
</dbReference>
<evidence type="ECO:0000256" key="2">
    <source>
        <dbReference type="ARBA" id="ARBA00010852"/>
    </source>
</evidence>
<comment type="similarity">
    <text evidence="2">Belongs to the grh/CP2 family. CP2 subfamily.</text>
</comment>
<dbReference type="InterPro" id="IPR013761">
    <property type="entry name" value="SAM/pointed_sf"/>
</dbReference>
<dbReference type="InterPro" id="IPR041418">
    <property type="entry name" value="SAM_3"/>
</dbReference>
<dbReference type="InterPro" id="IPR040167">
    <property type="entry name" value="TF_CP2-like"/>
</dbReference>
<keyword evidence="3" id="KW-0805">Transcription regulation</keyword>
<comment type="caution">
    <text evidence="10">The sequence shown here is derived from an EMBL/GenBank/DDBJ whole genome shotgun (WGS) entry which is preliminary data.</text>
</comment>
<evidence type="ECO:0000256" key="4">
    <source>
        <dbReference type="ARBA" id="ARBA00023125"/>
    </source>
</evidence>
<reference evidence="10 11" key="1">
    <citation type="submission" date="2024-01" db="EMBL/GenBank/DDBJ databases">
        <authorList>
            <person name="Alioto T."/>
            <person name="Alioto T."/>
            <person name="Gomez Garrido J."/>
        </authorList>
    </citation>
    <scope>NUCLEOTIDE SEQUENCE [LARGE SCALE GENOMIC DNA]</scope>
</reference>
<dbReference type="AlphaFoldDB" id="A0AAV1PRU7"/>
<keyword evidence="6 7" id="KW-0539">Nucleus</keyword>
<evidence type="ECO:0000256" key="3">
    <source>
        <dbReference type="ARBA" id="ARBA00023015"/>
    </source>
</evidence>
<evidence type="ECO:0000259" key="9">
    <source>
        <dbReference type="PROSITE" id="PS51968"/>
    </source>
</evidence>
<accession>A0AAV1PRU7</accession>
<dbReference type="InterPro" id="IPR007604">
    <property type="entry name" value="CP2"/>
</dbReference>
<evidence type="ECO:0000256" key="6">
    <source>
        <dbReference type="ARBA" id="ARBA00023242"/>
    </source>
</evidence>
<dbReference type="Proteomes" id="UP001314229">
    <property type="component" value="Unassembled WGS sequence"/>
</dbReference>
<comment type="subcellular location">
    <subcellularLocation>
        <location evidence="1 7">Nucleus</location>
    </subcellularLocation>
</comment>
<proteinExistence type="inferred from homology"/>
<dbReference type="PROSITE" id="PS51968">
    <property type="entry name" value="GRH_CP2_DB"/>
    <property type="match status" value="1"/>
</dbReference>
<evidence type="ECO:0000256" key="1">
    <source>
        <dbReference type="ARBA" id="ARBA00004123"/>
    </source>
</evidence>
<dbReference type="Pfam" id="PF25416">
    <property type="entry name" value="GRHL1_C"/>
    <property type="match status" value="1"/>
</dbReference>
<feature type="domain" description="Grh/CP2 DB" evidence="9">
    <location>
        <begin position="75"/>
        <end position="311"/>
    </location>
</feature>
<dbReference type="GO" id="GO:0000978">
    <property type="term" value="F:RNA polymerase II cis-regulatory region sequence-specific DNA binding"/>
    <property type="evidence" value="ECO:0007669"/>
    <property type="project" value="TreeGrafter"/>
</dbReference>